<feature type="region of interest" description="Disordered" evidence="1">
    <location>
        <begin position="1"/>
        <end position="26"/>
    </location>
</feature>
<dbReference type="Gramene" id="KMS64775">
    <property type="protein sequence ID" value="KMS64775"/>
    <property type="gene ID" value="BVRB_042790"/>
</dbReference>
<evidence type="ECO:0000313" key="2">
    <source>
        <dbReference type="EMBL" id="KMS64775.1"/>
    </source>
</evidence>
<feature type="non-terminal residue" evidence="2">
    <location>
        <position position="169"/>
    </location>
</feature>
<dbReference type="AlphaFoldDB" id="A0A0J8BG57"/>
<accession>A0A0J8BG57</accession>
<dbReference type="EMBL" id="KQ122903">
    <property type="protein sequence ID" value="KMS64775.1"/>
    <property type="molecule type" value="Genomic_DNA"/>
</dbReference>
<organism evidence="2 3">
    <name type="scientific">Beta vulgaris subsp. vulgaris</name>
    <name type="common">Beet</name>
    <dbReference type="NCBI Taxonomy" id="3555"/>
    <lineage>
        <taxon>Eukaryota</taxon>
        <taxon>Viridiplantae</taxon>
        <taxon>Streptophyta</taxon>
        <taxon>Embryophyta</taxon>
        <taxon>Tracheophyta</taxon>
        <taxon>Spermatophyta</taxon>
        <taxon>Magnoliopsida</taxon>
        <taxon>eudicotyledons</taxon>
        <taxon>Gunneridae</taxon>
        <taxon>Pentapetalae</taxon>
        <taxon>Caryophyllales</taxon>
        <taxon>Chenopodiaceae</taxon>
        <taxon>Betoideae</taxon>
        <taxon>Beta</taxon>
    </lineage>
</organism>
<keyword evidence="3" id="KW-1185">Reference proteome</keyword>
<feature type="compositionally biased region" description="Basic and acidic residues" evidence="1">
    <location>
        <begin position="1"/>
        <end position="10"/>
    </location>
</feature>
<evidence type="ECO:0000256" key="1">
    <source>
        <dbReference type="SAM" id="MobiDB-lite"/>
    </source>
</evidence>
<sequence>PPCSDSSRDQESDEGFASDLSTSGDSFALEPCDYLSDDLDNDENPISCFRIPQLTAEEKNRLIFGIKRFGPGNTDKICQLLPERNVLQIMNYISTLHCQSAKPKKEPLRFGYPSNEDDCLTSSTQSSETISECNSSDTAFDVPQERLEYDRSLNSIINWTNAQKRFNLP</sequence>
<dbReference type="InterPro" id="IPR001005">
    <property type="entry name" value="SANT/Myb"/>
</dbReference>
<evidence type="ECO:0000313" key="3">
    <source>
        <dbReference type="Proteomes" id="UP000035740"/>
    </source>
</evidence>
<name>A0A0J8BG57_BETVV</name>
<protein>
    <submittedName>
        <fullName evidence="2">Uncharacterized protein</fullName>
    </submittedName>
</protein>
<dbReference type="CDD" id="cd00167">
    <property type="entry name" value="SANT"/>
    <property type="match status" value="1"/>
</dbReference>
<dbReference type="Proteomes" id="UP000035740">
    <property type="component" value="Unassembled WGS sequence"/>
</dbReference>
<reference evidence="2 3" key="1">
    <citation type="journal article" date="2014" name="Nature">
        <title>The genome of the recently domesticated crop plant sugar beet (Beta vulgaris).</title>
        <authorList>
            <person name="Dohm J.C."/>
            <person name="Minoche A.E."/>
            <person name="Holtgrawe D."/>
            <person name="Capella-Gutierrez S."/>
            <person name="Zakrzewski F."/>
            <person name="Tafer H."/>
            <person name="Rupp O."/>
            <person name="Sorensen T.R."/>
            <person name="Stracke R."/>
            <person name="Reinhardt R."/>
            <person name="Goesmann A."/>
            <person name="Kraft T."/>
            <person name="Schulz B."/>
            <person name="Stadler P.F."/>
            <person name="Schmidt T."/>
            <person name="Gabaldon T."/>
            <person name="Lehrach H."/>
            <person name="Weisshaar B."/>
            <person name="Himmelbauer H."/>
        </authorList>
    </citation>
    <scope>NUCLEOTIDE SEQUENCE [LARGE SCALE GENOMIC DNA]</scope>
    <source>
        <tissue evidence="2">Taproot</tissue>
    </source>
</reference>
<feature type="non-terminal residue" evidence="2">
    <location>
        <position position="1"/>
    </location>
</feature>
<proteinExistence type="predicted"/>
<gene>
    <name evidence="2" type="ORF">BVRB_042790</name>
</gene>